<dbReference type="RefSeq" id="WP_314768977.1">
    <property type="nucleotide sequence ID" value="NZ_CAUTSL010000047.1"/>
</dbReference>
<proteinExistence type="predicted"/>
<name>A0A929RQX9_9ACTO</name>
<protein>
    <submittedName>
        <fullName evidence="1">Uncharacterized protein</fullName>
    </submittedName>
</protein>
<evidence type="ECO:0000313" key="1">
    <source>
        <dbReference type="EMBL" id="MBF0967515.1"/>
    </source>
</evidence>
<dbReference type="Proteomes" id="UP000759246">
    <property type="component" value="Unassembled WGS sequence"/>
</dbReference>
<organism evidence="1 2">
    <name type="scientific">Actinomyces bouchesdurhonensis</name>
    <dbReference type="NCBI Taxonomy" id="1852361"/>
    <lineage>
        <taxon>Bacteria</taxon>
        <taxon>Bacillati</taxon>
        <taxon>Actinomycetota</taxon>
        <taxon>Actinomycetes</taxon>
        <taxon>Actinomycetales</taxon>
        <taxon>Actinomycetaceae</taxon>
        <taxon>Actinomyces</taxon>
    </lineage>
</organism>
<comment type="caution">
    <text evidence="1">The sequence shown here is derived from an EMBL/GenBank/DDBJ whole genome shotgun (WGS) entry which is preliminary data.</text>
</comment>
<evidence type="ECO:0000313" key="2">
    <source>
        <dbReference type="Proteomes" id="UP000759246"/>
    </source>
</evidence>
<dbReference type="AlphaFoldDB" id="A0A929RQX9"/>
<reference evidence="1" key="1">
    <citation type="submission" date="2020-04" db="EMBL/GenBank/DDBJ databases">
        <title>Deep metagenomics examines the oral microbiome during advanced dental caries in children, revealing novel taxa and co-occurrences with host molecules.</title>
        <authorList>
            <person name="Baker J.L."/>
            <person name="Morton J.T."/>
            <person name="Dinis M."/>
            <person name="Alvarez R."/>
            <person name="Tran N.C."/>
            <person name="Knight R."/>
            <person name="Edlund A."/>
        </authorList>
    </citation>
    <scope>NUCLEOTIDE SEQUENCE</scope>
    <source>
        <strain evidence="1">JCVI_30_bin.13</strain>
    </source>
</reference>
<dbReference type="EMBL" id="JABZGF010000530">
    <property type="protein sequence ID" value="MBF0967515.1"/>
    <property type="molecule type" value="Genomic_DNA"/>
</dbReference>
<sequence>MNDKVFPTRDEVLNQLGDGFVRAYLEALGVARAHYASFRSGPDFPANPTQRMVACFIHDWIWSAFVPLVEGDPSISVHDREPERQLTHGTNIRIRIKRHQLDDSLSSYPTEGSRDFWTPAAAVALDGLEEVPLALGYRWDSDERAVGDAVLTLRDGADKAVWAAVLTPASDSARGFSAREAPETPTWDLSAVVAQIREKQGS</sequence>
<gene>
    <name evidence="1" type="ORF">HXK09_10395</name>
</gene>
<accession>A0A929RQX9</accession>